<dbReference type="InterPro" id="IPR036869">
    <property type="entry name" value="J_dom_sf"/>
</dbReference>
<feature type="region of interest" description="Disordered" evidence="5">
    <location>
        <begin position="1"/>
        <end position="20"/>
    </location>
</feature>
<evidence type="ECO:0000256" key="3">
    <source>
        <dbReference type="ARBA" id="ARBA00025596"/>
    </source>
</evidence>
<evidence type="ECO:0000256" key="5">
    <source>
        <dbReference type="SAM" id="MobiDB-lite"/>
    </source>
</evidence>
<comment type="subunit">
    <text evidence="4">Interacts with HscA and stimulates its ATPase activity.</text>
</comment>
<dbReference type="GO" id="GO:0051259">
    <property type="term" value="P:protein complex oligomerization"/>
    <property type="evidence" value="ECO:0007669"/>
    <property type="project" value="InterPro"/>
</dbReference>
<dbReference type="NCBIfam" id="TIGR00714">
    <property type="entry name" value="hscB"/>
    <property type="match status" value="1"/>
</dbReference>
<dbReference type="InterPro" id="IPR004640">
    <property type="entry name" value="HscB"/>
</dbReference>
<evidence type="ECO:0000313" key="8">
    <source>
        <dbReference type="Proteomes" id="UP000317763"/>
    </source>
</evidence>
<dbReference type="GO" id="GO:0001671">
    <property type="term" value="F:ATPase activator activity"/>
    <property type="evidence" value="ECO:0007669"/>
    <property type="project" value="InterPro"/>
</dbReference>
<evidence type="ECO:0000256" key="2">
    <source>
        <dbReference type="ARBA" id="ARBA00023186"/>
    </source>
</evidence>
<dbReference type="Gene3D" id="1.10.287.110">
    <property type="entry name" value="DnaJ domain"/>
    <property type="match status" value="1"/>
</dbReference>
<comment type="function">
    <text evidence="3 4">Co-chaperone involved in the maturation of iron-sulfur cluster-containing proteins. Seems to help targeting proteins to be folded toward HscA.</text>
</comment>
<dbReference type="STRING" id="307486.GCA_000807215_01939"/>
<gene>
    <name evidence="4 7" type="primary">hscB</name>
    <name evidence="7" type="ORF">Ttaiw_01922</name>
</gene>
<comment type="caution">
    <text evidence="7">The sequence shown here is derived from an EMBL/GenBank/DDBJ whole genome shotgun (WGS) entry which is preliminary data.</text>
</comment>
<accession>A0A554X3D8</accession>
<dbReference type="InterPro" id="IPR001623">
    <property type="entry name" value="DnaJ_domain"/>
</dbReference>
<evidence type="ECO:0000256" key="1">
    <source>
        <dbReference type="ARBA" id="ARBA00010476"/>
    </source>
</evidence>
<dbReference type="SMART" id="SM00271">
    <property type="entry name" value="DnaJ"/>
    <property type="match status" value="1"/>
</dbReference>
<keyword evidence="2 4" id="KW-0143">Chaperone</keyword>
<dbReference type="CDD" id="cd06257">
    <property type="entry name" value="DnaJ"/>
    <property type="match status" value="1"/>
</dbReference>
<comment type="similarity">
    <text evidence="1 4">Belongs to the HscB family.</text>
</comment>
<protein>
    <recommendedName>
        <fullName evidence="4">Co-chaperone protein HscB homolog</fullName>
    </recommendedName>
</protein>
<organism evidence="7 8">
    <name type="scientific">Tepidimonas taiwanensis</name>
    <dbReference type="NCBI Taxonomy" id="307486"/>
    <lineage>
        <taxon>Bacteria</taxon>
        <taxon>Pseudomonadati</taxon>
        <taxon>Pseudomonadota</taxon>
        <taxon>Betaproteobacteria</taxon>
        <taxon>Burkholderiales</taxon>
        <taxon>Tepidimonas</taxon>
    </lineage>
</organism>
<dbReference type="NCBIfam" id="NF002935">
    <property type="entry name" value="PRK03578.1"/>
    <property type="match status" value="1"/>
</dbReference>
<dbReference type="GO" id="GO:0006457">
    <property type="term" value="P:protein folding"/>
    <property type="evidence" value="ECO:0007669"/>
    <property type="project" value="UniProtKB-UniRule"/>
</dbReference>
<dbReference type="GO" id="GO:1990230">
    <property type="term" value="C:iron-sulfur cluster transfer complex"/>
    <property type="evidence" value="ECO:0007669"/>
    <property type="project" value="TreeGrafter"/>
</dbReference>
<evidence type="ECO:0000313" key="7">
    <source>
        <dbReference type="EMBL" id="TSE30360.1"/>
    </source>
</evidence>
<dbReference type="InterPro" id="IPR009073">
    <property type="entry name" value="HscB_oligo_C"/>
</dbReference>
<dbReference type="EMBL" id="VJOM01000023">
    <property type="protein sequence ID" value="TSE30360.1"/>
    <property type="molecule type" value="Genomic_DNA"/>
</dbReference>
<feature type="domain" description="J" evidence="6">
    <location>
        <begin position="25"/>
        <end position="97"/>
    </location>
</feature>
<name>A0A554X3D8_9BURK</name>
<evidence type="ECO:0000259" key="6">
    <source>
        <dbReference type="PROSITE" id="PS50076"/>
    </source>
</evidence>
<dbReference type="SUPFAM" id="SSF46565">
    <property type="entry name" value="Chaperone J-domain"/>
    <property type="match status" value="1"/>
</dbReference>
<dbReference type="HAMAP" id="MF_00682">
    <property type="entry name" value="HscB"/>
    <property type="match status" value="1"/>
</dbReference>
<dbReference type="PANTHER" id="PTHR14021">
    <property type="entry name" value="IRON-SULFUR CLUSTER CO-CHAPERONE PROTEIN HSCB"/>
    <property type="match status" value="1"/>
</dbReference>
<dbReference type="InterPro" id="IPR036386">
    <property type="entry name" value="HscB_C_sf"/>
</dbReference>
<dbReference type="Proteomes" id="UP000317763">
    <property type="component" value="Unassembled WGS sequence"/>
</dbReference>
<dbReference type="PANTHER" id="PTHR14021:SF15">
    <property type="entry name" value="IRON-SULFUR CLUSTER CO-CHAPERONE PROTEIN HSCB"/>
    <property type="match status" value="1"/>
</dbReference>
<dbReference type="SUPFAM" id="SSF47144">
    <property type="entry name" value="HSC20 (HSCB), C-terminal oligomerisation domain"/>
    <property type="match status" value="1"/>
</dbReference>
<dbReference type="PROSITE" id="PS50076">
    <property type="entry name" value="DNAJ_2"/>
    <property type="match status" value="1"/>
</dbReference>
<reference evidence="7 8" key="1">
    <citation type="submission" date="2019-07" db="EMBL/GenBank/DDBJ databases">
        <title>Tepidimonas taiwanensis I1-1 draft genome.</title>
        <authorList>
            <person name="Da Costa M.S."/>
            <person name="Froufe H.J.C."/>
            <person name="Egas C."/>
            <person name="Albuquerque L."/>
        </authorList>
    </citation>
    <scope>NUCLEOTIDE SEQUENCE [LARGE SCALE GENOMIC DNA]</scope>
    <source>
        <strain evidence="7 8">I1-1</strain>
    </source>
</reference>
<dbReference type="Gene3D" id="1.20.1280.20">
    <property type="entry name" value="HscB, C-terminal domain"/>
    <property type="match status" value="1"/>
</dbReference>
<evidence type="ECO:0000256" key="4">
    <source>
        <dbReference type="HAMAP-Rule" id="MF_00682"/>
    </source>
</evidence>
<dbReference type="Pfam" id="PF07743">
    <property type="entry name" value="HSCB_C"/>
    <property type="match status" value="1"/>
</dbReference>
<keyword evidence="8" id="KW-1185">Reference proteome</keyword>
<dbReference type="GO" id="GO:0051087">
    <property type="term" value="F:protein-folding chaperone binding"/>
    <property type="evidence" value="ECO:0007669"/>
    <property type="project" value="InterPro"/>
</dbReference>
<proteinExistence type="inferred from homology"/>
<dbReference type="AlphaFoldDB" id="A0A554X3D8"/>
<dbReference type="GO" id="GO:0044571">
    <property type="term" value="P:[2Fe-2S] cluster assembly"/>
    <property type="evidence" value="ECO:0007669"/>
    <property type="project" value="InterPro"/>
</dbReference>
<dbReference type="OrthoDB" id="287587at2"/>
<sequence length="188" mass="21328">MSGTAVAVASRSASEGTAGPSLQDDDFALFGLPRRFDLDRALLDERWKALQRQAHPDRFAHQGAAAQRVAMQWSVRINEAYHRLRDPLRRAAYWCELHGVPVDAESNTVMPADFLLQQMQWREALDDARDAADIEALLQTVEAQRRERLAALADAIDQRQDARAAVEQVRALMFIERFIDSLHARLEH</sequence>